<name>A0A6A5Q6B7_AMPQU</name>
<gene>
    <name evidence="15" type="ORF">BDU57DRAFT_524784</name>
</gene>
<comment type="pathway">
    <text evidence="2">Cofactor biosynthesis; riboflavin biosynthesis.</text>
</comment>
<dbReference type="OrthoDB" id="5432at2759"/>
<evidence type="ECO:0000256" key="3">
    <source>
        <dbReference type="ARBA" id="ARBA00009723"/>
    </source>
</evidence>
<dbReference type="Pfam" id="PF01872">
    <property type="entry name" value="RibD_C"/>
    <property type="match status" value="1"/>
</dbReference>
<dbReference type="EMBL" id="ML979146">
    <property type="protein sequence ID" value="KAF1911079.1"/>
    <property type="molecule type" value="Genomic_DNA"/>
</dbReference>
<keyword evidence="6" id="KW-0686">Riboflavin biosynthesis</keyword>
<evidence type="ECO:0000256" key="1">
    <source>
        <dbReference type="ARBA" id="ARBA00003555"/>
    </source>
</evidence>
<dbReference type="InterPro" id="IPR050765">
    <property type="entry name" value="Riboflavin_Biosynth_HTPR"/>
</dbReference>
<proteinExistence type="inferred from homology"/>
<dbReference type="EC" id="1.1.1.302" evidence="4"/>
<dbReference type="InterPro" id="IPR024072">
    <property type="entry name" value="DHFR-like_dom_sf"/>
</dbReference>
<feature type="domain" description="Bacterial bifunctional deaminase-reductase C-terminal" evidence="14">
    <location>
        <begin position="33"/>
        <end position="264"/>
    </location>
</feature>
<dbReference type="SUPFAM" id="SSF53597">
    <property type="entry name" value="Dihydrofolate reductase-like"/>
    <property type="match status" value="1"/>
</dbReference>
<protein>
    <recommendedName>
        <fullName evidence="5">2,5-diamino-6-ribosylamino-4(3H)-pyrimidinone 5'-phosphate reductase</fullName>
        <ecNumber evidence="4">1.1.1.302</ecNumber>
    </recommendedName>
    <alternativeName>
        <fullName evidence="10">2,5-diamino-6-(5-phospho-D-ribosylamino)pyrimidin-4(3H)-one reductase</fullName>
    </alternativeName>
    <alternativeName>
        <fullName evidence="9">2,5-diamino-6-ribitylamino-4(3H)-pyrimidinone 5'-phosphate synthase</fullName>
    </alternativeName>
</protein>
<evidence type="ECO:0000256" key="6">
    <source>
        <dbReference type="ARBA" id="ARBA00022619"/>
    </source>
</evidence>
<comment type="catalytic activity">
    <reaction evidence="12">
        <text>2,5-diamino-6-(1-D-ribitylamino)pyrimidin-4(3H)-one 5'-phosphate + NADP(+) = 2,5-diamino-6-(1-D-ribosylamino)pyrimidin-4(3H)-one 5'-phosphate + NADPH + H(+)</text>
        <dbReference type="Rhea" id="RHEA:27278"/>
        <dbReference type="ChEBI" id="CHEBI:15378"/>
        <dbReference type="ChEBI" id="CHEBI:57783"/>
        <dbReference type="ChEBI" id="CHEBI:58349"/>
        <dbReference type="ChEBI" id="CHEBI:58890"/>
        <dbReference type="ChEBI" id="CHEBI:59545"/>
        <dbReference type="EC" id="1.1.1.302"/>
    </reaction>
</comment>
<evidence type="ECO:0000313" key="16">
    <source>
        <dbReference type="Proteomes" id="UP000800096"/>
    </source>
</evidence>
<dbReference type="GO" id="GO:0008703">
    <property type="term" value="F:5-amino-6-(5-phosphoribosylamino)uracil reductase activity"/>
    <property type="evidence" value="ECO:0007669"/>
    <property type="project" value="InterPro"/>
</dbReference>
<comment type="function">
    <text evidence="1">Catalyzes an early step in riboflavin biosynthesis, the NADPH-dependent reduction of the ribose side chain of 2,5-diamino-6-ribosylamino-4(3H)-pyrimidinone 5'-phosphate, yielding 2,5-diamino-6-ribitylamino-4(3H)-pyrimidinone 5'-phosphate.</text>
</comment>
<keyword evidence="8" id="KW-0560">Oxidoreductase</keyword>
<keyword evidence="16" id="KW-1185">Reference proteome</keyword>
<sequence length="282" mass="29874">MSQPPRDALYFPPHQSQPIDPYLPSHATPSSKPHVTLTFATSLDSSLSLSPGTQTALSGPSSKAMTHYLRSRHDAILIGVGTAIADDPSLNCRIEGAGGYGGEGLFGQPRPIVVDPRGRWDVSGESKVVKLAEEGRGRGVWILVRKGMVDGGKRDVLERVGGRVLEVGEEGNEGRVSWEKILGVLGKEGIRSIMIEGGGAVINELLSPKSMDLVDSVIVTIAPVWLGTGGVQVCPDARVDDGRRVPVSKLKDVQWIPLGEDVVLCGRPSSAQASSSKSTVTK</sequence>
<evidence type="ECO:0000256" key="10">
    <source>
        <dbReference type="ARBA" id="ARBA00031630"/>
    </source>
</evidence>
<dbReference type="InterPro" id="IPR002734">
    <property type="entry name" value="RibDG_C"/>
</dbReference>
<dbReference type="PANTHER" id="PTHR38011:SF7">
    <property type="entry name" value="2,5-DIAMINO-6-RIBOSYLAMINO-4(3H)-PYRIMIDINONE 5'-PHOSPHATE REDUCTASE"/>
    <property type="match status" value="1"/>
</dbReference>
<keyword evidence="7" id="KW-0521">NADP</keyword>
<reference evidence="15" key="1">
    <citation type="journal article" date="2020" name="Stud. Mycol.">
        <title>101 Dothideomycetes genomes: a test case for predicting lifestyles and emergence of pathogens.</title>
        <authorList>
            <person name="Haridas S."/>
            <person name="Albert R."/>
            <person name="Binder M."/>
            <person name="Bloem J."/>
            <person name="Labutti K."/>
            <person name="Salamov A."/>
            <person name="Andreopoulos B."/>
            <person name="Baker S."/>
            <person name="Barry K."/>
            <person name="Bills G."/>
            <person name="Bluhm B."/>
            <person name="Cannon C."/>
            <person name="Castanera R."/>
            <person name="Culley D."/>
            <person name="Daum C."/>
            <person name="Ezra D."/>
            <person name="Gonzalez J."/>
            <person name="Henrissat B."/>
            <person name="Kuo A."/>
            <person name="Liang C."/>
            <person name="Lipzen A."/>
            <person name="Lutzoni F."/>
            <person name="Magnuson J."/>
            <person name="Mondo S."/>
            <person name="Nolan M."/>
            <person name="Ohm R."/>
            <person name="Pangilinan J."/>
            <person name="Park H.-J."/>
            <person name="Ramirez L."/>
            <person name="Alfaro M."/>
            <person name="Sun H."/>
            <person name="Tritt A."/>
            <person name="Yoshinaga Y."/>
            <person name="Zwiers L.-H."/>
            <person name="Turgeon B."/>
            <person name="Goodwin S."/>
            <person name="Spatafora J."/>
            <person name="Crous P."/>
            <person name="Grigoriev I."/>
        </authorList>
    </citation>
    <scope>NUCLEOTIDE SEQUENCE</scope>
    <source>
        <strain evidence="15">HMLAC05119</strain>
    </source>
</reference>
<organism evidence="15 16">
    <name type="scientific">Ampelomyces quisqualis</name>
    <name type="common">Powdery mildew agent</name>
    <dbReference type="NCBI Taxonomy" id="50730"/>
    <lineage>
        <taxon>Eukaryota</taxon>
        <taxon>Fungi</taxon>
        <taxon>Dikarya</taxon>
        <taxon>Ascomycota</taxon>
        <taxon>Pezizomycotina</taxon>
        <taxon>Dothideomycetes</taxon>
        <taxon>Pleosporomycetidae</taxon>
        <taxon>Pleosporales</taxon>
        <taxon>Pleosporineae</taxon>
        <taxon>Phaeosphaeriaceae</taxon>
        <taxon>Ampelomyces</taxon>
    </lineage>
</organism>
<accession>A0A6A5Q6B7</accession>
<evidence type="ECO:0000256" key="5">
    <source>
        <dbReference type="ARBA" id="ARBA00015035"/>
    </source>
</evidence>
<evidence type="ECO:0000256" key="4">
    <source>
        <dbReference type="ARBA" id="ARBA00012851"/>
    </source>
</evidence>
<feature type="region of interest" description="Disordered" evidence="13">
    <location>
        <begin position="1"/>
        <end position="33"/>
    </location>
</feature>
<evidence type="ECO:0000256" key="7">
    <source>
        <dbReference type="ARBA" id="ARBA00022857"/>
    </source>
</evidence>
<evidence type="ECO:0000256" key="2">
    <source>
        <dbReference type="ARBA" id="ARBA00005104"/>
    </source>
</evidence>
<comment type="similarity">
    <text evidence="3">Belongs to the HTP reductase family.</text>
</comment>
<dbReference type="AlphaFoldDB" id="A0A6A5Q6B7"/>
<evidence type="ECO:0000313" key="15">
    <source>
        <dbReference type="EMBL" id="KAF1911079.1"/>
    </source>
</evidence>
<evidence type="ECO:0000259" key="14">
    <source>
        <dbReference type="Pfam" id="PF01872"/>
    </source>
</evidence>
<evidence type="ECO:0000256" key="12">
    <source>
        <dbReference type="ARBA" id="ARBA00049020"/>
    </source>
</evidence>
<dbReference type="Proteomes" id="UP000800096">
    <property type="component" value="Unassembled WGS sequence"/>
</dbReference>
<evidence type="ECO:0000256" key="8">
    <source>
        <dbReference type="ARBA" id="ARBA00023002"/>
    </source>
</evidence>
<dbReference type="Gene3D" id="3.40.430.10">
    <property type="entry name" value="Dihydrofolate Reductase, subunit A"/>
    <property type="match status" value="1"/>
</dbReference>
<dbReference type="GO" id="GO:0009231">
    <property type="term" value="P:riboflavin biosynthetic process"/>
    <property type="evidence" value="ECO:0007669"/>
    <property type="project" value="UniProtKB-KW"/>
</dbReference>
<comment type="catalytic activity">
    <reaction evidence="11">
        <text>2,5-diamino-6-(1-D-ribitylamino)pyrimidin-4(3H)-one 5'-phosphate + NAD(+) = 2,5-diamino-6-(1-D-ribosylamino)pyrimidin-4(3H)-one 5'-phosphate + NADH + H(+)</text>
        <dbReference type="Rhea" id="RHEA:27274"/>
        <dbReference type="ChEBI" id="CHEBI:15378"/>
        <dbReference type="ChEBI" id="CHEBI:57540"/>
        <dbReference type="ChEBI" id="CHEBI:57945"/>
        <dbReference type="ChEBI" id="CHEBI:58890"/>
        <dbReference type="ChEBI" id="CHEBI:59545"/>
        <dbReference type="EC" id="1.1.1.302"/>
    </reaction>
</comment>
<evidence type="ECO:0000256" key="9">
    <source>
        <dbReference type="ARBA" id="ARBA00030073"/>
    </source>
</evidence>
<evidence type="ECO:0000256" key="11">
    <source>
        <dbReference type="ARBA" id="ARBA00047550"/>
    </source>
</evidence>
<evidence type="ECO:0000256" key="13">
    <source>
        <dbReference type="SAM" id="MobiDB-lite"/>
    </source>
</evidence>
<dbReference type="PANTHER" id="PTHR38011">
    <property type="entry name" value="DIHYDROFOLATE REDUCTASE FAMILY PROTEIN (AFU_ORTHOLOGUE AFUA_8G06820)"/>
    <property type="match status" value="1"/>
</dbReference>